<dbReference type="AlphaFoldDB" id="A0A1L7WW21"/>
<feature type="chain" id="PRO_5012860477" evidence="1">
    <location>
        <begin position="29"/>
        <end position="258"/>
    </location>
</feature>
<dbReference type="Proteomes" id="UP000184330">
    <property type="component" value="Unassembled WGS sequence"/>
</dbReference>
<keyword evidence="3" id="KW-1185">Reference proteome</keyword>
<proteinExistence type="predicted"/>
<feature type="signal peptide" evidence="1">
    <location>
        <begin position="1"/>
        <end position="28"/>
    </location>
</feature>
<protein>
    <submittedName>
        <fullName evidence="2">Uncharacterized protein</fullName>
    </submittedName>
</protein>
<sequence length="258" mass="27875">MHHTTTLQFLALLLFLPLLFIPIPPVSTITIRTDNTNMEGYAITSCASAVPLMAFPLNPAALLSHAINDRRIQEQGTFLGGLLCCPVAGQNRVCAEIVHIEEDVTYLDNFNGLCNVDGPRNCEHRREPTTLITGLGIRNRLNNVDYTIASLGFKGTIHGIEVELNGTVQYPEVVGNATMFPEDEVSIKPNLAPRSPVKVTAALYGMTKIGTAPTLAASKKAYNIYNDSKASATLVPVSVAEVVRAKGMVLMSKIRPSS</sequence>
<keyword evidence="1" id="KW-0732">Signal</keyword>
<organism evidence="2 3">
    <name type="scientific">Phialocephala subalpina</name>
    <dbReference type="NCBI Taxonomy" id="576137"/>
    <lineage>
        <taxon>Eukaryota</taxon>
        <taxon>Fungi</taxon>
        <taxon>Dikarya</taxon>
        <taxon>Ascomycota</taxon>
        <taxon>Pezizomycotina</taxon>
        <taxon>Leotiomycetes</taxon>
        <taxon>Helotiales</taxon>
        <taxon>Mollisiaceae</taxon>
        <taxon>Phialocephala</taxon>
        <taxon>Phialocephala fortinii species complex</taxon>
    </lineage>
</organism>
<gene>
    <name evidence="2" type="ORF">PAC_06832</name>
</gene>
<name>A0A1L7WW21_9HELO</name>
<accession>A0A1L7WW21</accession>
<reference evidence="2 3" key="1">
    <citation type="submission" date="2016-03" db="EMBL/GenBank/DDBJ databases">
        <authorList>
            <person name="Ploux O."/>
        </authorList>
    </citation>
    <scope>NUCLEOTIDE SEQUENCE [LARGE SCALE GENOMIC DNA]</scope>
    <source>
        <strain evidence="2 3">UAMH 11012</strain>
    </source>
</reference>
<evidence type="ECO:0000313" key="3">
    <source>
        <dbReference type="Proteomes" id="UP000184330"/>
    </source>
</evidence>
<dbReference type="EMBL" id="FJOG01000009">
    <property type="protein sequence ID" value="CZR56943.1"/>
    <property type="molecule type" value="Genomic_DNA"/>
</dbReference>
<evidence type="ECO:0000313" key="2">
    <source>
        <dbReference type="EMBL" id="CZR56943.1"/>
    </source>
</evidence>
<evidence type="ECO:0000256" key="1">
    <source>
        <dbReference type="SAM" id="SignalP"/>
    </source>
</evidence>